<proteinExistence type="predicted"/>
<dbReference type="GO" id="GO:0000287">
    <property type="term" value="F:magnesium ion binding"/>
    <property type="evidence" value="ECO:0007669"/>
    <property type="project" value="TreeGrafter"/>
</dbReference>
<keyword evidence="3" id="KW-0479">Metal-binding</keyword>
<name>A0A7J4MWR4_METTF</name>
<evidence type="ECO:0000256" key="5">
    <source>
        <dbReference type="ARBA" id="ARBA00022842"/>
    </source>
</evidence>
<dbReference type="AlphaFoldDB" id="A0A7J4MWR4"/>
<dbReference type="EMBL" id="DUHT01000061">
    <property type="protein sequence ID" value="HIH65053.1"/>
    <property type="molecule type" value="Genomic_DNA"/>
</dbReference>
<evidence type="ECO:0000256" key="3">
    <source>
        <dbReference type="ARBA" id="ARBA00022723"/>
    </source>
</evidence>
<dbReference type="GO" id="GO:0005737">
    <property type="term" value="C:cytoplasm"/>
    <property type="evidence" value="ECO:0007669"/>
    <property type="project" value="TreeGrafter"/>
</dbReference>
<feature type="non-terminal residue" evidence="6">
    <location>
        <position position="69"/>
    </location>
</feature>
<evidence type="ECO:0000256" key="1">
    <source>
        <dbReference type="ARBA" id="ARBA00001946"/>
    </source>
</evidence>
<dbReference type="InterPro" id="IPR050582">
    <property type="entry name" value="HAD-like_SerB"/>
</dbReference>
<evidence type="ECO:0000256" key="2">
    <source>
        <dbReference type="ARBA" id="ARBA00022605"/>
    </source>
</evidence>
<dbReference type="PANTHER" id="PTHR43344">
    <property type="entry name" value="PHOSPHOSERINE PHOSPHATASE"/>
    <property type="match status" value="1"/>
</dbReference>
<keyword evidence="2" id="KW-0028">Amino-acid biosynthesis</keyword>
<evidence type="ECO:0000313" key="7">
    <source>
        <dbReference type="Proteomes" id="UP000538031"/>
    </source>
</evidence>
<dbReference type="Gene3D" id="1.10.150.210">
    <property type="entry name" value="Phosphoserine phosphatase, domain 2"/>
    <property type="match status" value="1"/>
</dbReference>
<protein>
    <submittedName>
        <fullName evidence="6">Phosphoserine phosphatase SerB</fullName>
    </submittedName>
</protein>
<dbReference type="GO" id="GO:0006564">
    <property type="term" value="P:L-serine biosynthetic process"/>
    <property type="evidence" value="ECO:0007669"/>
    <property type="project" value="TreeGrafter"/>
</dbReference>
<accession>A0A7J4MWR4</accession>
<dbReference type="GO" id="GO:0036424">
    <property type="term" value="F:L-phosphoserine phosphatase activity"/>
    <property type="evidence" value="ECO:0007669"/>
    <property type="project" value="TreeGrafter"/>
</dbReference>
<dbReference type="PANTHER" id="PTHR43344:SF2">
    <property type="entry name" value="PHOSPHOSERINE PHOSPHATASE"/>
    <property type="match status" value="1"/>
</dbReference>
<dbReference type="InterPro" id="IPR036412">
    <property type="entry name" value="HAD-like_sf"/>
</dbReference>
<evidence type="ECO:0000256" key="4">
    <source>
        <dbReference type="ARBA" id="ARBA00022801"/>
    </source>
</evidence>
<dbReference type="SUPFAM" id="SSF56784">
    <property type="entry name" value="HAD-like"/>
    <property type="match status" value="1"/>
</dbReference>
<evidence type="ECO:0000313" key="6">
    <source>
        <dbReference type="EMBL" id="HIH65053.1"/>
    </source>
</evidence>
<keyword evidence="5" id="KW-0460">Magnesium</keyword>
<gene>
    <name evidence="6" type="ORF">HA285_05595</name>
</gene>
<sequence>MIKLVVFDLDNVIIDGEAIDEIGKIAGVEKEVMEITEKAMQGDVDFESSIRERVKLLKGTAVEDIKKVA</sequence>
<keyword evidence="4" id="KW-0378">Hydrolase</keyword>
<reference evidence="7" key="1">
    <citation type="journal article" date="2020" name="bioRxiv">
        <title>A rank-normalized archaeal taxonomy based on genome phylogeny resolves widespread incomplete and uneven classifications.</title>
        <authorList>
            <person name="Rinke C."/>
            <person name="Chuvochina M."/>
            <person name="Mussig A.J."/>
            <person name="Chaumeil P.-A."/>
            <person name="Waite D.W."/>
            <person name="Whitman W.B."/>
            <person name="Parks D.H."/>
            <person name="Hugenholtz P."/>
        </authorList>
    </citation>
    <scope>NUCLEOTIDE SEQUENCE [LARGE SCALE GENOMIC DNA]</scope>
</reference>
<organism evidence="6 7">
    <name type="scientific">Methanothermobacter thermautotrophicus</name>
    <name type="common">Methanobacterium thermoformicicum</name>
    <dbReference type="NCBI Taxonomy" id="145262"/>
    <lineage>
        <taxon>Archaea</taxon>
        <taxon>Methanobacteriati</taxon>
        <taxon>Methanobacteriota</taxon>
        <taxon>Methanomada group</taxon>
        <taxon>Methanobacteria</taxon>
        <taxon>Methanobacteriales</taxon>
        <taxon>Methanobacteriaceae</taxon>
        <taxon>Methanothermobacter</taxon>
    </lineage>
</organism>
<comment type="caution">
    <text evidence="6">The sequence shown here is derived from an EMBL/GenBank/DDBJ whole genome shotgun (WGS) entry which is preliminary data.</text>
</comment>
<dbReference type="Proteomes" id="UP000538031">
    <property type="component" value="Unassembled WGS sequence"/>
</dbReference>
<comment type="cofactor">
    <cofactor evidence="1">
        <name>Mg(2+)</name>
        <dbReference type="ChEBI" id="CHEBI:18420"/>
    </cofactor>
</comment>
<dbReference type="Pfam" id="PF00702">
    <property type="entry name" value="Hydrolase"/>
    <property type="match status" value="1"/>
</dbReference>